<evidence type="ECO:0000256" key="5">
    <source>
        <dbReference type="SAM" id="SignalP"/>
    </source>
</evidence>
<dbReference type="InParanoid" id="D8UGB2"/>
<dbReference type="KEGG" id="vcn:VOLCADRAFT_119761"/>
<keyword evidence="8" id="KW-1185">Reference proteome</keyword>
<dbReference type="Proteomes" id="UP000001058">
    <property type="component" value="Unassembled WGS sequence"/>
</dbReference>
<dbReference type="Pfam" id="PF03016">
    <property type="entry name" value="Exostosin_GT47"/>
    <property type="match status" value="3"/>
</dbReference>
<dbReference type="eggNOG" id="KOG0131">
    <property type="taxonomic scope" value="Eukaryota"/>
</dbReference>
<protein>
    <recommendedName>
        <fullName evidence="6">EGF-like domain-containing protein</fullName>
    </recommendedName>
</protein>
<name>D8UGB2_VOLCA</name>
<dbReference type="InterPro" id="IPR000742">
    <property type="entry name" value="EGF"/>
</dbReference>
<dbReference type="PROSITE" id="PS01186">
    <property type="entry name" value="EGF_2"/>
    <property type="match status" value="2"/>
</dbReference>
<feature type="non-terminal residue" evidence="7">
    <location>
        <position position="1481"/>
    </location>
</feature>
<evidence type="ECO:0000256" key="2">
    <source>
        <dbReference type="ARBA" id="ARBA00010271"/>
    </source>
</evidence>
<evidence type="ECO:0000313" key="8">
    <source>
        <dbReference type="Proteomes" id="UP000001058"/>
    </source>
</evidence>
<feature type="domain" description="EGF-like" evidence="6">
    <location>
        <begin position="252"/>
        <end position="263"/>
    </location>
</feature>
<evidence type="ECO:0000256" key="4">
    <source>
        <dbReference type="SAM" id="MobiDB-lite"/>
    </source>
</evidence>
<comment type="subcellular location">
    <subcellularLocation>
        <location evidence="1">Golgi apparatus membrane</location>
        <topology evidence="1">Single-pass type II membrane protein</topology>
    </subcellularLocation>
</comment>
<organism evidence="8">
    <name type="scientific">Volvox carteri f. nagariensis</name>
    <dbReference type="NCBI Taxonomy" id="3068"/>
    <lineage>
        <taxon>Eukaryota</taxon>
        <taxon>Viridiplantae</taxon>
        <taxon>Chlorophyta</taxon>
        <taxon>core chlorophytes</taxon>
        <taxon>Chlorophyceae</taxon>
        <taxon>CS clade</taxon>
        <taxon>Chlamydomonadales</taxon>
        <taxon>Volvocaceae</taxon>
        <taxon>Volvox</taxon>
    </lineage>
</organism>
<dbReference type="STRING" id="3068.D8UGB2"/>
<dbReference type="PANTHER" id="PTHR11062">
    <property type="entry name" value="EXOSTOSIN HEPARAN SULFATE GLYCOSYLTRANSFERASE -RELATED"/>
    <property type="match status" value="1"/>
</dbReference>
<keyword evidence="5" id="KW-0732">Signal</keyword>
<reference evidence="7 8" key="1">
    <citation type="journal article" date="2010" name="Science">
        <title>Genomic analysis of organismal complexity in the multicellular green alga Volvox carteri.</title>
        <authorList>
            <person name="Prochnik S.E."/>
            <person name="Umen J."/>
            <person name="Nedelcu A.M."/>
            <person name="Hallmann A."/>
            <person name="Miller S.M."/>
            <person name="Nishii I."/>
            <person name="Ferris P."/>
            <person name="Kuo A."/>
            <person name="Mitros T."/>
            <person name="Fritz-Laylin L.K."/>
            <person name="Hellsten U."/>
            <person name="Chapman J."/>
            <person name="Simakov O."/>
            <person name="Rensing S.A."/>
            <person name="Terry A."/>
            <person name="Pangilinan J."/>
            <person name="Kapitonov V."/>
            <person name="Jurka J."/>
            <person name="Salamov A."/>
            <person name="Shapiro H."/>
            <person name="Schmutz J."/>
            <person name="Grimwood J."/>
            <person name="Lindquist E."/>
            <person name="Lucas S."/>
            <person name="Grigoriev I.V."/>
            <person name="Schmitt R."/>
            <person name="Kirk D."/>
            <person name="Rokhsar D.S."/>
        </authorList>
    </citation>
    <scope>NUCLEOTIDE SEQUENCE [LARGE SCALE GENOMIC DNA]</scope>
    <source>
        <strain evidence="8">f. Nagariensis / Eve</strain>
    </source>
</reference>
<evidence type="ECO:0000256" key="1">
    <source>
        <dbReference type="ARBA" id="ARBA00004323"/>
    </source>
</evidence>
<dbReference type="GO" id="GO:0003676">
    <property type="term" value="F:nucleic acid binding"/>
    <property type="evidence" value="ECO:0007669"/>
    <property type="project" value="InterPro"/>
</dbReference>
<evidence type="ECO:0000256" key="3">
    <source>
        <dbReference type="ARBA" id="ARBA00023034"/>
    </source>
</evidence>
<dbReference type="Gene3D" id="2.10.25.10">
    <property type="entry name" value="Laminin"/>
    <property type="match status" value="2"/>
</dbReference>
<feature type="domain" description="EGF-like" evidence="6">
    <location>
        <begin position="999"/>
        <end position="1010"/>
    </location>
</feature>
<dbReference type="eggNOG" id="KOG1021">
    <property type="taxonomic scope" value="Eukaryota"/>
</dbReference>
<evidence type="ECO:0000259" key="6">
    <source>
        <dbReference type="PROSITE" id="PS01186"/>
    </source>
</evidence>
<dbReference type="EMBL" id="GL378398">
    <property type="protein sequence ID" value="EFJ41258.1"/>
    <property type="molecule type" value="Genomic_DNA"/>
</dbReference>
<comment type="similarity">
    <text evidence="2">Belongs to the glycosyltransferase 47 family.</text>
</comment>
<dbReference type="GeneID" id="9627160"/>
<dbReference type="PANTHER" id="PTHR11062:SF268">
    <property type="entry name" value="FAMILY PROTEIN, PUTATIVE, EXPRESSED-RELATED"/>
    <property type="match status" value="1"/>
</dbReference>
<feature type="chain" id="PRO_5003124498" description="EGF-like domain-containing protein" evidence="5">
    <location>
        <begin position="23"/>
        <end position="1481"/>
    </location>
</feature>
<dbReference type="Gene3D" id="3.30.70.330">
    <property type="match status" value="1"/>
</dbReference>
<evidence type="ECO:0000313" key="7">
    <source>
        <dbReference type="EMBL" id="EFJ41258.1"/>
    </source>
</evidence>
<feature type="region of interest" description="Disordered" evidence="4">
    <location>
        <begin position="722"/>
        <end position="747"/>
    </location>
</feature>
<sequence length="1481" mass="166901">MYQRWLAIVLVAAFVSWHGARALSEGTHSWQHAHVHSKERTFPLTEHAPLALRCANTNGDWCSKFLSQEPVPWKPAPRGSKDCPDKCNGVGRCNYDTGYCDCPAGDHEDPGTEPLSHIGPDKRDLDWTEGGVTYSRCAGICDDDTAICYCDGPLGRLLPPPGSAPGTPPIRRGRPLVTFHMAPSTTWDGRKAFGEQPYNNVYGPQGYCNATQPIWTPVCSLDDLGGPTCDDPIQAFCPGACSGHGTCNLGFCVCDEGYYGHDCARRRAGLPLLPSAVPTTPWLASVIREPPAAMEPPPHATRKRPLIYVYDLEPLYQSKILQYRISPPWCVHRRHDLPGNQTVWSDGWVYAADTLLHELLLISEHRTFDPEEADFFYVPHSASCLPFPMGSWADYPWFLGPGGPRIRQMVNMLREVVDWIDKTYPFWRRRGGRDHIWLFTHDEGACWAPKVLENSTWLTHWGRMGLEHRSGTAFLADKYDIDFVSPHQPEGFLTHIKGHPCYDSTKDLVVPAFKQPRHYRSSPLLGSATKQRDIFLFFRGDVGKHRMAHYSRGVRQKLYKLSVENNWKSKNVLIGGTHEVRGEYSDLLSRSQFCLVAAGDGWSARLEDAVLHGCIPVIVIDEVHVVFESILNVDSFAVRIDEQQLPQILDILAAIPERKIRAKQAHLGHVWHRFRYGSLPGLASEIQSLTEANRAHQHQQELDIGQDQHAQGRRLVANDRHALNTPHEGGGDPEFGRGAGHGEAADVQYPRPFRGDPAVDDAFATIMQWLYSRIPHTRTSQIELPNLWASLGSRCVYVTCFATRHLQVPLFLVSIGDTGTAFGQLSHERKVQLTDDAPLKLRCSSIKGSWCMDFHQQQQGLSRQVQRRGQVQLRHRLLRLSRGVDGAGVYDTAKEALYQRFSVSVTMTWGSATVTDRWDASRHLTTRRPTYDGKPVPGGQQPYDNVYGPEGFCNATKPKWAPGGCGGPEDLNGPYCDEPTESFCPGACSGHGTCNLGFCVCDEGYYGHDCARRRAGLPLLPSRLGELPWVAAQNRTRFSEWCYGAESALHEYLLLSEHRTFDPEEADFFYVPYYGTCMIWPVLHWADFPYFHTTGGPRILQVINMLIDTVDWINKMYPFWGRRGGRDHIFLFPHDEGACWAPNVLVNATWLTHWGRTDMIHESKTSFDADNYTRDYVGWRQPGGFVNLIRGHPCYDPVKIYRLAKENNWQDKHNILIGDAADVPGDYSDLLSRSLFCLVATGDGWSARTEDAVLHGCIPVIIIDGVHIKFETVFSVDEFSIRIPEANASRILEILKEIPKTKIRSIQAHLGRVWHRYRYANLPGLASELRRLMVSNTADPLIREAAQLSASEEVRLPRPFRGDPAVDDAFATIMQWLYSRIPHTRQFQGRVDIGDSDAPYCGISVRNTKVAEELVWELFTQAGPVGKSLTIRDLRDCFKPPQHHAMICPRAVNVYMPKDRVTSQHQGYGFVEFKGEEDADY</sequence>
<dbReference type="InterPro" id="IPR004263">
    <property type="entry name" value="Exostosin"/>
</dbReference>
<dbReference type="SUPFAM" id="SSF54928">
    <property type="entry name" value="RNA-binding domain, RBD"/>
    <property type="match status" value="1"/>
</dbReference>
<feature type="signal peptide" evidence="5">
    <location>
        <begin position="1"/>
        <end position="22"/>
    </location>
</feature>
<dbReference type="Pfam" id="PF23106">
    <property type="entry name" value="EGF_Teneurin"/>
    <property type="match status" value="2"/>
</dbReference>
<dbReference type="GO" id="GO:0016757">
    <property type="term" value="F:glycosyltransferase activity"/>
    <property type="evidence" value="ECO:0007669"/>
    <property type="project" value="InterPro"/>
</dbReference>
<dbReference type="OrthoDB" id="522761at2759"/>
<dbReference type="RefSeq" id="XP_002957709.1">
    <property type="nucleotide sequence ID" value="XM_002957663.1"/>
</dbReference>
<dbReference type="GO" id="GO:0000139">
    <property type="term" value="C:Golgi membrane"/>
    <property type="evidence" value="ECO:0007669"/>
    <property type="project" value="UniProtKB-SubCell"/>
</dbReference>
<dbReference type="InterPro" id="IPR035979">
    <property type="entry name" value="RBD_domain_sf"/>
</dbReference>
<dbReference type="InterPro" id="IPR012677">
    <property type="entry name" value="Nucleotide-bd_a/b_plait_sf"/>
</dbReference>
<keyword evidence="3" id="KW-0333">Golgi apparatus</keyword>
<gene>
    <name evidence="7" type="ORF">VOLCADRAFT_119761</name>
</gene>
<accession>D8UGB2</accession>
<dbReference type="InterPro" id="IPR040911">
    <property type="entry name" value="Exostosin_GT47"/>
</dbReference>
<proteinExistence type="inferred from homology"/>